<gene>
    <name evidence="2" type="ORF">EVAR_60068_1</name>
</gene>
<feature type="region of interest" description="Disordered" evidence="1">
    <location>
        <begin position="144"/>
        <end position="173"/>
    </location>
</feature>
<reference evidence="2 3" key="1">
    <citation type="journal article" date="2019" name="Commun. Biol.">
        <title>The bagworm genome reveals a unique fibroin gene that provides high tensile strength.</title>
        <authorList>
            <person name="Kono N."/>
            <person name="Nakamura H."/>
            <person name="Ohtoshi R."/>
            <person name="Tomita M."/>
            <person name="Numata K."/>
            <person name="Arakawa K."/>
        </authorList>
    </citation>
    <scope>NUCLEOTIDE SEQUENCE [LARGE SCALE GENOMIC DNA]</scope>
</reference>
<evidence type="ECO:0000313" key="2">
    <source>
        <dbReference type="EMBL" id="GBP88056.1"/>
    </source>
</evidence>
<comment type="caution">
    <text evidence="2">The sequence shown here is derived from an EMBL/GenBank/DDBJ whole genome shotgun (WGS) entry which is preliminary data.</text>
</comment>
<dbReference type="Proteomes" id="UP000299102">
    <property type="component" value="Unassembled WGS sequence"/>
</dbReference>
<evidence type="ECO:0000256" key="1">
    <source>
        <dbReference type="SAM" id="MobiDB-lite"/>
    </source>
</evidence>
<proteinExistence type="predicted"/>
<dbReference type="AlphaFoldDB" id="A0A4C1ZHS2"/>
<dbReference type="EMBL" id="BGZK01001902">
    <property type="protein sequence ID" value="GBP88056.1"/>
    <property type="molecule type" value="Genomic_DNA"/>
</dbReference>
<name>A0A4C1ZHS2_EUMVA</name>
<keyword evidence="3" id="KW-1185">Reference proteome</keyword>
<organism evidence="2 3">
    <name type="scientific">Eumeta variegata</name>
    <name type="common">Bagworm moth</name>
    <name type="synonym">Eumeta japonica</name>
    <dbReference type="NCBI Taxonomy" id="151549"/>
    <lineage>
        <taxon>Eukaryota</taxon>
        <taxon>Metazoa</taxon>
        <taxon>Ecdysozoa</taxon>
        <taxon>Arthropoda</taxon>
        <taxon>Hexapoda</taxon>
        <taxon>Insecta</taxon>
        <taxon>Pterygota</taxon>
        <taxon>Neoptera</taxon>
        <taxon>Endopterygota</taxon>
        <taxon>Lepidoptera</taxon>
        <taxon>Glossata</taxon>
        <taxon>Ditrysia</taxon>
        <taxon>Tineoidea</taxon>
        <taxon>Psychidae</taxon>
        <taxon>Oiketicinae</taxon>
        <taxon>Eumeta</taxon>
    </lineage>
</organism>
<dbReference type="OrthoDB" id="533508at2759"/>
<evidence type="ECO:0000313" key="3">
    <source>
        <dbReference type="Proteomes" id="UP000299102"/>
    </source>
</evidence>
<accession>A0A4C1ZHS2</accession>
<protein>
    <submittedName>
        <fullName evidence="2">Uncharacterized protein</fullName>
    </submittedName>
</protein>
<sequence length="213" mass="23709">MATAAQRSRESPLDCEVTDSILARNQWTDKLLSRSVLYEKPAETRIPYVVTASSRRGGLKIQAIRSEIRASATSATADGLAPEGASQTKRFCLQVIKKRPRKKFCLQVIKKRPRKPDVADDHEWCSAATACKYSLSNTTYNQNYDNSAPSQAPPSIANGVLGKSEATSGRRRIKNDSWVPRTASKRRRPGRLPAVGNHLKIDSVQITFRNEIR</sequence>